<keyword evidence="6" id="KW-0811">Translocation</keyword>
<organism evidence="12 13">
    <name type="scientific">Dictyocaulus viviparus</name>
    <name type="common">Bovine lungworm</name>
    <dbReference type="NCBI Taxonomy" id="29172"/>
    <lineage>
        <taxon>Eukaryota</taxon>
        <taxon>Metazoa</taxon>
        <taxon>Ecdysozoa</taxon>
        <taxon>Nematoda</taxon>
        <taxon>Chromadorea</taxon>
        <taxon>Rhabditida</taxon>
        <taxon>Rhabditina</taxon>
        <taxon>Rhabditomorpha</taxon>
        <taxon>Strongyloidea</taxon>
        <taxon>Metastrongylidae</taxon>
        <taxon>Dictyocaulus</taxon>
    </lineage>
</organism>
<accession>A0A0D8Y3X6</accession>
<keyword evidence="7" id="KW-0472">Membrane</keyword>
<evidence type="ECO:0000313" key="12">
    <source>
        <dbReference type="EMBL" id="KJH50887.1"/>
    </source>
</evidence>
<reference evidence="12 13" key="1">
    <citation type="submission" date="2013-11" db="EMBL/GenBank/DDBJ databases">
        <title>Draft genome of the bovine lungworm Dictyocaulus viviparus.</title>
        <authorList>
            <person name="Mitreva M."/>
        </authorList>
    </citation>
    <scope>NUCLEOTIDE SEQUENCE [LARGE SCALE GENOMIC DNA]</scope>
    <source>
        <strain evidence="12 13">HannoverDv2000</strain>
    </source>
</reference>
<keyword evidence="5" id="KW-1133">Transmembrane helix</keyword>
<keyword evidence="13" id="KW-1185">Reference proteome</keyword>
<sequence>MNSGSPSSNFTTPPPLPPRPAEIYRNHGIAPSYGMYGNSIGYNAAGYGNAYGVGMYGGIYGNGIGGNYNVQHGYSNPESNFARLAEESSRGAFQSIESVVNAVSSVANMLSSTHNAVYSSFRAVIGVVEQLSKLKQQLATILFSLSIFKFMQRMWRYLLVLFRLKPANYASVEELAWSAISHPYGSELLDGPSAPVVKWPAIMFWIVAIGGPWLIYKTISQMVHLIEEKRKWATGVGAHYTAQMSSFEKIVSHIVINAGLLLIYT</sequence>
<evidence type="ECO:0000256" key="10">
    <source>
        <dbReference type="ARBA" id="ARBA00046271"/>
    </source>
</evidence>
<gene>
    <name evidence="12" type="ORF">DICVIV_02941</name>
</gene>
<evidence type="ECO:0000256" key="7">
    <source>
        <dbReference type="ARBA" id="ARBA00023136"/>
    </source>
</evidence>
<name>A0A0D8Y3X6_DICVI</name>
<evidence type="ECO:0000259" key="11">
    <source>
        <dbReference type="Pfam" id="PF04088"/>
    </source>
</evidence>
<dbReference type="AlphaFoldDB" id="A0A0D8Y3X6"/>
<dbReference type="GO" id="GO:0005778">
    <property type="term" value="C:peroxisomal membrane"/>
    <property type="evidence" value="ECO:0007669"/>
    <property type="project" value="UniProtKB-SubCell"/>
</dbReference>
<evidence type="ECO:0000256" key="4">
    <source>
        <dbReference type="ARBA" id="ARBA00022927"/>
    </source>
</evidence>
<evidence type="ECO:0000313" key="13">
    <source>
        <dbReference type="Proteomes" id="UP000053766"/>
    </source>
</evidence>
<comment type="subcellular location">
    <subcellularLocation>
        <location evidence="10">Peroxisome membrane</location>
    </subcellularLocation>
</comment>
<reference evidence="13" key="2">
    <citation type="journal article" date="2016" name="Sci. Rep.">
        <title>Dictyocaulus viviparus genome, variome and transcriptome elucidate lungworm biology and support future intervention.</title>
        <authorList>
            <person name="McNulty S.N."/>
            <person name="Strube C."/>
            <person name="Rosa B.A."/>
            <person name="Martin J.C."/>
            <person name="Tyagi R."/>
            <person name="Choi Y.J."/>
            <person name="Wang Q."/>
            <person name="Hallsworth Pepin K."/>
            <person name="Zhang X."/>
            <person name="Ozersky P."/>
            <person name="Wilson R.K."/>
            <person name="Sternberg P.W."/>
            <person name="Gasser R.B."/>
            <person name="Mitreva M."/>
        </authorList>
    </citation>
    <scope>NUCLEOTIDE SEQUENCE [LARGE SCALE GENOMIC DNA]</scope>
    <source>
        <strain evidence="13">HannoverDv2000</strain>
    </source>
</reference>
<dbReference type="GO" id="GO:0016560">
    <property type="term" value="P:protein import into peroxisome matrix, docking"/>
    <property type="evidence" value="ECO:0007669"/>
    <property type="project" value="InterPro"/>
</dbReference>
<dbReference type="PANTHER" id="PTHR19332:SF1">
    <property type="entry name" value="PEROXISOMAL MEMBRANE PROTEIN PEX13"/>
    <property type="match status" value="1"/>
</dbReference>
<dbReference type="OrthoDB" id="10037838at2759"/>
<feature type="domain" description="Peroxin 13 N-terminal" evidence="11">
    <location>
        <begin position="81"/>
        <end position="219"/>
    </location>
</feature>
<dbReference type="InterPro" id="IPR035463">
    <property type="entry name" value="Pex13"/>
</dbReference>
<keyword evidence="4" id="KW-0653">Protein transport</keyword>
<keyword evidence="3" id="KW-0812">Transmembrane</keyword>
<dbReference type="STRING" id="29172.A0A0D8Y3X6"/>
<evidence type="ECO:0000256" key="5">
    <source>
        <dbReference type="ARBA" id="ARBA00022989"/>
    </source>
</evidence>
<keyword evidence="8" id="KW-0576">Peroxisome</keyword>
<evidence type="ECO:0000256" key="3">
    <source>
        <dbReference type="ARBA" id="ARBA00022692"/>
    </source>
</evidence>
<dbReference type="InterPro" id="IPR007223">
    <property type="entry name" value="Peroxin-13_N"/>
</dbReference>
<dbReference type="PANTHER" id="PTHR19332">
    <property type="entry name" value="PEROXISOMAL MEMBRANE PROTEIN PEX13"/>
    <property type="match status" value="1"/>
</dbReference>
<proteinExistence type="inferred from homology"/>
<keyword evidence="2" id="KW-0813">Transport</keyword>
<evidence type="ECO:0000256" key="6">
    <source>
        <dbReference type="ARBA" id="ARBA00023010"/>
    </source>
</evidence>
<dbReference type="Proteomes" id="UP000053766">
    <property type="component" value="Unassembled WGS sequence"/>
</dbReference>
<protein>
    <recommendedName>
        <fullName evidence="9">Peroxin-13</fullName>
    </recommendedName>
</protein>
<dbReference type="EMBL" id="KN716195">
    <property type="protein sequence ID" value="KJH50887.1"/>
    <property type="molecule type" value="Genomic_DNA"/>
</dbReference>
<evidence type="ECO:0000256" key="8">
    <source>
        <dbReference type="ARBA" id="ARBA00023140"/>
    </source>
</evidence>
<evidence type="ECO:0000256" key="1">
    <source>
        <dbReference type="ARBA" id="ARBA00006033"/>
    </source>
</evidence>
<dbReference type="Pfam" id="PF04088">
    <property type="entry name" value="Peroxin-13_N"/>
    <property type="match status" value="1"/>
</dbReference>
<evidence type="ECO:0000256" key="9">
    <source>
        <dbReference type="ARBA" id="ARBA00029693"/>
    </source>
</evidence>
<comment type="similarity">
    <text evidence="1">Belongs to the peroxin-13 family.</text>
</comment>
<evidence type="ECO:0000256" key="2">
    <source>
        <dbReference type="ARBA" id="ARBA00022448"/>
    </source>
</evidence>
<dbReference type="GO" id="GO:1990429">
    <property type="term" value="C:peroxisomal importomer complex"/>
    <property type="evidence" value="ECO:0007669"/>
    <property type="project" value="TreeGrafter"/>
</dbReference>